<dbReference type="Pfam" id="PF01225">
    <property type="entry name" value="Mur_ligase"/>
    <property type="match status" value="1"/>
</dbReference>
<dbReference type="SUPFAM" id="SSF53244">
    <property type="entry name" value="MurD-like peptide ligases, peptide-binding domain"/>
    <property type="match status" value="1"/>
</dbReference>
<feature type="domain" description="Mur ligase C-terminal" evidence="3">
    <location>
        <begin position="290"/>
        <end position="420"/>
    </location>
</feature>
<sequence>MFVAIKGNNVDGNQFIPQAIEKGGTVVLCQEIPKEIVKEVTYINVKDIRESLGFVCSNYYNNPSKNIKLIGITGTNGKTTTSNLMFQLFKLFKFKVGLISTNKIIIGNKKIESDYTTPDPLTLNKVLNKMVESKVEFCFMEVSSHAIKQKRVSGLNFKAGVFTNLSHDHLDYHKTFNEYRDIKKKFFDSLDSNSLAIINVDDKNGNYMVQNCRARIYKYAIKYNADYSLKIFEKDFDGMKMKINGSEVWTRLTGNFNAYNILATYSLAKNFDFTEEEILNNISRLETVEGRFEKISINKSNKIGIVDYAHSPDSIQNILQTLNDLKHKSSLITVLGCGGDRDTDKRPLMGKIAASLSDRVVFTSDNPRFEDPKLIIEQMQAGVDKKDLYKVSSIIDRKKAIKFACEINSGNDVILVAGKGHEKYQINGKNKIDFDDKKILEEFLKNKN</sequence>
<dbReference type="SUPFAM" id="SSF53623">
    <property type="entry name" value="MurD-like peptide ligases, catalytic domain"/>
    <property type="match status" value="1"/>
</dbReference>
<dbReference type="GO" id="GO:0051301">
    <property type="term" value="P:cell division"/>
    <property type="evidence" value="ECO:0007669"/>
    <property type="project" value="InterPro"/>
</dbReference>
<dbReference type="GO" id="GO:0005524">
    <property type="term" value="F:ATP binding"/>
    <property type="evidence" value="ECO:0007669"/>
    <property type="project" value="InterPro"/>
</dbReference>
<evidence type="ECO:0000313" key="5">
    <source>
        <dbReference type="EMBL" id="SVA14488.1"/>
    </source>
</evidence>
<protein>
    <recommendedName>
        <fullName evidence="6">Mur ligase central domain-containing protein</fullName>
    </recommendedName>
</protein>
<organism evidence="5">
    <name type="scientific">marine metagenome</name>
    <dbReference type="NCBI Taxonomy" id="408172"/>
    <lineage>
        <taxon>unclassified sequences</taxon>
        <taxon>metagenomes</taxon>
        <taxon>ecological metagenomes</taxon>
    </lineage>
</organism>
<dbReference type="InterPro" id="IPR005761">
    <property type="entry name" value="UDP-N-AcMur-Glu-dNH2Pim_ligase"/>
</dbReference>
<dbReference type="EMBL" id="UINC01004459">
    <property type="protein sequence ID" value="SVA14488.1"/>
    <property type="molecule type" value="Genomic_DNA"/>
</dbReference>
<dbReference type="InterPro" id="IPR013221">
    <property type="entry name" value="Mur_ligase_cen"/>
</dbReference>
<proteinExistence type="inferred from homology"/>
<dbReference type="NCBIfam" id="TIGR01085">
    <property type="entry name" value="murE"/>
    <property type="match status" value="1"/>
</dbReference>
<dbReference type="GO" id="GO:0005737">
    <property type="term" value="C:cytoplasm"/>
    <property type="evidence" value="ECO:0007669"/>
    <property type="project" value="InterPro"/>
</dbReference>
<feature type="domain" description="Mur ligase N-terminal catalytic" evidence="2">
    <location>
        <begin position="2"/>
        <end position="57"/>
    </location>
</feature>
<dbReference type="Gene3D" id="3.90.190.20">
    <property type="entry name" value="Mur ligase, C-terminal domain"/>
    <property type="match status" value="1"/>
</dbReference>
<evidence type="ECO:0000259" key="3">
    <source>
        <dbReference type="Pfam" id="PF02875"/>
    </source>
</evidence>
<evidence type="ECO:0000256" key="1">
    <source>
        <dbReference type="ARBA" id="ARBA00005898"/>
    </source>
</evidence>
<dbReference type="HAMAP" id="MF_00208">
    <property type="entry name" value="MurE"/>
    <property type="match status" value="1"/>
</dbReference>
<dbReference type="InterPro" id="IPR036565">
    <property type="entry name" value="Mur-like_cat_sf"/>
</dbReference>
<dbReference type="GO" id="GO:0008360">
    <property type="term" value="P:regulation of cell shape"/>
    <property type="evidence" value="ECO:0007669"/>
    <property type="project" value="InterPro"/>
</dbReference>
<dbReference type="InterPro" id="IPR035911">
    <property type="entry name" value="MurE/MurF_N"/>
</dbReference>
<reference evidence="5" key="1">
    <citation type="submission" date="2018-05" db="EMBL/GenBank/DDBJ databases">
        <authorList>
            <person name="Lanie J.A."/>
            <person name="Ng W.-L."/>
            <person name="Kazmierczak K.M."/>
            <person name="Andrzejewski T.M."/>
            <person name="Davidsen T.M."/>
            <person name="Wayne K.J."/>
            <person name="Tettelin H."/>
            <person name="Glass J.I."/>
            <person name="Rusch D."/>
            <person name="Podicherti R."/>
            <person name="Tsui H.-C.T."/>
            <person name="Winkler M.E."/>
        </authorList>
    </citation>
    <scope>NUCLEOTIDE SEQUENCE</scope>
</reference>
<dbReference type="NCBIfam" id="NF001126">
    <property type="entry name" value="PRK00139.1-4"/>
    <property type="match status" value="1"/>
</dbReference>
<dbReference type="AlphaFoldDB" id="A0A381TG23"/>
<dbReference type="PANTHER" id="PTHR23135">
    <property type="entry name" value="MUR LIGASE FAMILY MEMBER"/>
    <property type="match status" value="1"/>
</dbReference>
<evidence type="ECO:0000259" key="4">
    <source>
        <dbReference type="Pfam" id="PF08245"/>
    </source>
</evidence>
<dbReference type="GO" id="GO:0016881">
    <property type="term" value="F:acid-amino acid ligase activity"/>
    <property type="evidence" value="ECO:0007669"/>
    <property type="project" value="InterPro"/>
</dbReference>
<dbReference type="InterPro" id="IPR000713">
    <property type="entry name" value="Mur_ligase_N"/>
</dbReference>
<name>A0A381TG23_9ZZZZ</name>
<evidence type="ECO:0008006" key="6">
    <source>
        <dbReference type="Google" id="ProtNLM"/>
    </source>
</evidence>
<comment type="similarity">
    <text evidence="1">Belongs to the MurCDEF family. MurE subfamily.</text>
</comment>
<dbReference type="Gene3D" id="3.40.1390.10">
    <property type="entry name" value="MurE/MurF, N-terminal domain"/>
    <property type="match status" value="1"/>
</dbReference>
<dbReference type="InterPro" id="IPR036615">
    <property type="entry name" value="Mur_ligase_C_dom_sf"/>
</dbReference>
<feature type="domain" description="Mur ligase central" evidence="4">
    <location>
        <begin position="72"/>
        <end position="265"/>
    </location>
</feature>
<dbReference type="InterPro" id="IPR004101">
    <property type="entry name" value="Mur_ligase_C"/>
</dbReference>
<dbReference type="Pfam" id="PF08245">
    <property type="entry name" value="Mur_ligase_M"/>
    <property type="match status" value="1"/>
</dbReference>
<gene>
    <name evidence="5" type="ORF">METZ01_LOCUS67342</name>
</gene>
<dbReference type="Pfam" id="PF02875">
    <property type="entry name" value="Mur_ligase_C"/>
    <property type="match status" value="1"/>
</dbReference>
<accession>A0A381TG23</accession>
<dbReference type="PANTHER" id="PTHR23135:SF4">
    <property type="entry name" value="UDP-N-ACETYLMURAMOYL-L-ALANYL-D-GLUTAMATE--2,6-DIAMINOPIMELATE LIGASE MURE HOMOLOG, CHLOROPLASTIC"/>
    <property type="match status" value="1"/>
</dbReference>
<evidence type="ECO:0000259" key="2">
    <source>
        <dbReference type="Pfam" id="PF01225"/>
    </source>
</evidence>
<dbReference type="SUPFAM" id="SSF63418">
    <property type="entry name" value="MurE/MurF N-terminal domain"/>
    <property type="match status" value="1"/>
</dbReference>
<dbReference type="Gene3D" id="3.40.1190.10">
    <property type="entry name" value="Mur-like, catalytic domain"/>
    <property type="match status" value="1"/>
</dbReference>